<sequence length="347" mass="38932">MKTGRTLEELARELLDQQESKRDFHAQTKTLNMLPTGQFRLETKDEEILMPATAHAHAQMASKFNIPKVYYDRMLKNSPQLLSQNVNHWLGQSEDTSLIRSLRGQMRAVLSNRYRIVDHHDILAIVLQELQEMGDGMKIASCQVTDSRMYLKVINTNIEEAISVGDLCQAGFVLSNSEVGLGAISIEPFVLRLACLNGLILKDRRQRKNHVGRVSENNDLYAIDTLQAIDDAFKLQLRDLVRNAVSITTFREAVEDLQLSQTSLITGNPVKAVEVTAKVIGLNERESGSVLSHLIRSGDLSKFGMLNAVTRSAEDVEHYDRATEIERLGSDVLYLPSTIWREVATAS</sequence>
<dbReference type="RefSeq" id="WP_015159036.1">
    <property type="nucleotide sequence ID" value="NC_019697.1"/>
</dbReference>
<dbReference type="KEGG" id="cmp:Cha6605_1737"/>
<evidence type="ECO:0008006" key="3">
    <source>
        <dbReference type="Google" id="ProtNLM"/>
    </source>
</evidence>
<dbReference type="HOGENOM" id="CLU_782378_0_0_3"/>
<gene>
    <name evidence="1" type="ORF">Cha6605_1737</name>
</gene>
<evidence type="ECO:0000313" key="2">
    <source>
        <dbReference type="Proteomes" id="UP000010366"/>
    </source>
</evidence>
<dbReference type="STRING" id="1173020.Cha6605_1737"/>
<dbReference type="Pfam" id="PF06067">
    <property type="entry name" value="DUF932"/>
    <property type="match status" value="1"/>
</dbReference>
<dbReference type="OrthoDB" id="2679764at2"/>
<protein>
    <recommendedName>
        <fullName evidence="3">DUF932 domain-containing protein</fullName>
    </recommendedName>
</protein>
<dbReference type="InterPro" id="IPR026325">
    <property type="entry name" value="DUF932"/>
</dbReference>
<evidence type="ECO:0000313" key="1">
    <source>
        <dbReference type="EMBL" id="AFY92862.1"/>
    </source>
</evidence>
<keyword evidence="2" id="KW-1185">Reference proteome</keyword>
<proteinExistence type="predicted"/>
<name>K9UCP6_CHAP6</name>
<organism evidence="1 2">
    <name type="scientific">Chamaesiphon minutus (strain ATCC 27169 / PCC 6605)</name>
    <dbReference type="NCBI Taxonomy" id="1173020"/>
    <lineage>
        <taxon>Bacteria</taxon>
        <taxon>Bacillati</taxon>
        <taxon>Cyanobacteriota</taxon>
        <taxon>Cyanophyceae</taxon>
        <taxon>Gomontiellales</taxon>
        <taxon>Chamaesiphonaceae</taxon>
        <taxon>Chamaesiphon</taxon>
    </lineage>
</organism>
<dbReference type="Proteomes" id="UP000010366">
    <property type="component" value="Chromosome"/>
</dbReference>
<dbReference type="eggNOG" id="ENOG502Z7W8">
    <property type="taxonomic scope" value="Bacteria"/>
</dbReference>
<dbReference type="AlphaFoldDB" id="K9UCP6"/>
<accession>K9UCP6</accession>
<reference evidence="1 2" key="1">
    <citation type="submission" date="2012-05" db="EMBL/GenBank/DDBJ databases">
        <title>Finished chromosome of genome of Chamaesiphon sp. PCC 6605.</title>
        <authorList>
            <consortium name="US DOE Joint Genome Institute"/>
            <person name="Gugger M."/>
            <person name="Coursin T."/>
            <person name="Rippka R."/>
            <person name="Tandeau De Marsac N."/>
            <person name="Huntemann M."/>
            <person name="Wei C.-L."/>
            <person name="Han J."/>
            <person name="Detter J.C."/>
            <person name="Han C."/>
            <person name="Tapia R."/>
            <person name="Chen A."/>
            <person name="Kyrpides N."/>
            <person name="Mavromatis K."/>
            <person name="Markowitz V."/>
            <person name="Szeto E."/>
            <person name="Ivanova N."/>
            <person name="Pagani I."/>
            <person name="Pati A."/>
            <person name="Goodwin L."/>
            <person name="Nordberg H.P."/>
            <person name="Cantor M.N."/>
            <person name="Hua S.X."/>
            <person name="Woyke T."/>
            <person name="Kerfeld C.A."/>
        </authorList>
    </citation>
    <scope>NUCLEOTIDE SEQUENCE [LARGE SCALE GENOMIC DNA]</scope>
    <source>
        <strain evidence="2">ATCC 27169 / PCC 6605</strain>
    </source>
</reference>
<dbReference type="EMBL" id="CP003600">
    <property type="protein sequence ID" value="AFY92862.1"/>
    <property type="molecule type" value="Genomic_DNA"/>
</dbReference>